<keyword evidence="2 4" id="KW-0378">Hydrolase</keyword>
<dbReference type="Proteomes" id="UP001560045">
    <property type="component" value="Unassembled WGS sequence"/>
</dbReference>
<gene>
    <name evidence="4" type="ORF">ABQ292_10025</name>
</gene>
<evidence type="ECO:0000256" key="1">
    <source>
        <dbReference type="ARBA" id="ARBA00008324"/>
    </source>
</evidence>
<protein>
    <submittedName>
        <fullName evidence="4">PaaI family thioesterase</fullName>
        <ecNumber evidence="4">3.1.2.-</ecNumber>
    </submittedName>
</protein>
<comment type="similarity">
    <text evidence="1">Belongs to the thioesterase PaaI family.</text>
</comment>
<name>A0ABV3XE61_9ACTN</name>
<sequence>MTAEAPAWLPSDLASALDEKLGIEITDWDPDHVVARMPVEGNTQPHGLLHGGATCSLVETVGSYAAALHAGPGATVVGIELNASYVAAVTSGWVTAVCTPAGAQLPLSTFVIEVADDRGRLTASARLTCMVRPARTSG</sequence>
<dbReference type="Gene3D" id="3.10.129.10">
    <property type="entry name" value="Hotdog Thioesterase"/>
    <property type="match status" value="1"/>
</dbReference>
<organism evidence="4 5">
    <name type="scientific">Geodermatophilus maliterrae</name>
    <dbReference type="NCBI Taxonomy" id="3162531"/>
    <lineage>
        <taxon>Bacteria</taxon>
        <taxon>Bacillati</taxon>
        <taxon>Actinomycetota</taxon>
        <taxon>Actinomycetes</taxon>
        <taxon>Geodermatophilales</taxon>
        <taxon>Geodermatophilaceae</taxon>
        <taxon>Geodermatophilus</taxon>
    </lineage>
</organism>
<keyword evidence="5" id="KW-1185">Reference proteome</keyword>
<dbReference type="InterPro" id="IPR029069">
    <property type="entry name" value="HotDog_dom_sf"/>
</dbReference>
<dbReference type="InterPro" id="IPR003736">
    <property type="entry name" value="PAAI_dom"/>
</dbReference>
<dbReference type="GO" id="GO:0016787">
    <property type="term" value="F:hydrolase activity"/>
    <property type="evidence" value="ECO:0007669"/>
    <property type="project" value="UniProtKB-KW"/>
</dbReference>
<dbReference type="EMBL" id="JBFNXQ010000025">
    <property type="protein sequence ID" value="MEX5718696.1"/>
    <property type="molecule type" value="Genomic_DNA"/>
</dbReference>
<dbReference type="RefSeq" id="WP_369205808.1">
    <property type="nucleotide sequence ID" value="NZ_JBFNXQ010000025.1"/>
</dbReference>
<dbReference type="EC" id="3.1.2.-" evidence="4"/>
<reference evidence="4 5" key="1">
    <citation type="submission" date="2024-06" db="EMBL/GenBank/DDBJ databases">
        <title>Draft genome sequence of Geodermatophilus badlandi, a novel member of the Geodermatophilaceae isolated from badland sedimentary rocks in the Red desert, Wyoming, USA.</title>
        <authorList>
            <person name="Ben Tekaya S."/>
            <person name="Nouioui I."/>
            <person name="Flores G.M."/>
            <person name="Shaal M.N."/>
            <person name="Bredoire F."/>
            <person name="Basile F."/>
            <person name="Van Diepen L."/>
            <person name="Ward N.L."/>
        </authorList>
    </citation>
    <scope>NUCLEOTIDE SEQUENCE [LARGE SCALE GENOMIC DNA]</scope>
    <source>
        <strain evidence="4 5">WL48A</strain>
    </source>
</reference>
<feature type="domain" description="Thioesterase" evidence="3">
    <location>
        <begin position="46"/>
        <end position="121"/>
    </location>
</feature>
<dbReference type="Pfam" id="PF03061">
    <property type="entry name" value="4HBT"/>
    <property type="match status" value="1"/>
</dbReference>
<evidence type="ECO:0000259" key="3">
    <source>
        <dbReference type="Pfam" id="PF03061"/>
    </source>
</evidence>
<dbReference type="SUPFAM" id="SSF54637">
    <property type="entry name" value="Thioesterase/thiol ester dehydrase-isomerase"/>
    <property type="match status" value="1"/>
</dbReference>
<dbReference type="PANTHER" id="PTHR43240:SF5">
    <property type="entry name" value="1,4-DIHYDROXY-2-NAPHTHOYL-COA THIOESTERASE 1"/>
    <property type="match status" value="1"/>
</dbReference>
<evidence type="ECO:0000256" key="2">
    <source>
        <dbReference type="ARBA" id="ARBA00022801"/>
    </source>
</evidence>
<accession>A0ABV3XE61</accession>
<dbReference type="NCBIfam" id="TIGR00369">
    <property type="entry name" value="unchar_dom_1"/>
    <property type="match status" value="1"/>
</dbReference>
<dbReference type="CDD" id="cd03443">
    <property type="entry name" value="PaaI_thioesterase"/>
    <property type="match status" value="1"/>
</dbReference>
<evidence type="ECO:0000313" key="4">
    <source>
        <dbReference type="EMBL" id="MEX5718696.1"/>
    </source>
</evidence>
<evidence type="ECO:0000313" key="5">
    <source>
        <dbReference type="Proteomes" id="UP001560045"/>
    </source>
</evidence>
<dbReference type="InterPro" id="IPR006683">
    <property type="entry name" value="Thioestr_dom"/>
</dbReference>
<dbReference type="PANTHER" id="PTHR43240">
    <property type="entry name" value="1,4-DIHYDROXY-2-NAPHTHOYL-COA THIOESTERASE 1"/>
    <property type="match status" value="1"/>
</dbReference>
<comment type="caution">
    <text evidence="4">The sequence shown here is derived from an EMBL/GenBank/DDBJ whole genome shotgun (WGS) entry which is preliminary data.</text>
</comment>
<proteinExistence type="inferred from homology"/>